<comment type="similarity">
    <text evidence="2">Belongs to the BMP lipoprotein family.</text>
</comment>
<dbReference type="InterPro" id="IPR003760">
    <property type="entry name" value="PnrA-like"/>
</dbReference>
<keyword evidence="4 7" id="KW-0732">Signal</keyword>
<evidence type="ECO:0000256" key="1">
    <source>
        <dbReference type="ARBA" id="ARBA00004193"/>
    </source>
</evidence>
<feature type="chain" id="PRO_5003505189" evidence="7">
    <location>
        <begin position="32"/>
        <end position="335"/>
    </location>
</feature>
<dbReference type="HOGENOM" id="CLU_038813_1_1_9"/>
<dbReference type="EMBL" id="CP003108">
    <property type="protein sequence ID" value="AET70342.1"/>
    <property type="molecule type" value="Genomic_DNA"/>
</dbReference>
<gene>
    <name evidence="9" type="ordered locus">Desor_4945</name>
</gene>
<keyword evidence="5" id="KW-0472">Membrane</keyword>
<protein>
    <submittedName>
        <fullName evidence="9">Putative ABC-type transport system, periplasmic component/surface lipoprotein</fullName>
    </submittedName>
</protein>
<keyword evidence="3" id="KW-1003">Cell membrane</keyword>
<reference evidence="9 10" key="2">
    <citation type="journal article" date="2012" name="J. Bacteriol.">
        <title>Complete genome sequences of Desulfosporosinus orientis DSM765T, Desulfosporosinus youngiae DSM17734T, Desulfosporosinus meridiei DSM13257T, and Desulfosporosinus acidiphilus DSM22704T.</title>
        <authorList>
            <person name="Pester M."/>
            <person name="Brambilla E."/>
            <person name="Alazard D."/>
            <person name="Rattei T."/>
            <person name="Weinmaier T."/>
            <person name="Han J."/>
            <person name="Lucas S."/>
            <person name="Lapidus A."/>
            <person name="Cheng J.F."/>
            <person name="Goodwin L."/>
            <person name="Pitluck S."/>
            <person name="Peters L."/>
            <person name="Ovchinnikova G."/>
            <person name="Teshima H."/>
            <person name="Detter J.C."/>
            <person name="Han C.S."/>
            <person name="Tapia R."/>
            <person name="Land M.L."/>
            <person name="Hauser L."/>
            <person name="Kyrpides N.C."/>
            <person name="Ivanova N.N."/>
            <person name="Pagani I."/>
            <person name="Huntmann M."/>
            <person name="Wei C.L."/>
            <person name="Davenport K.W."/>
            <person name="Daligault H."/>
            <person name="Chain P.S."/>
            <person name="Chen A."/>
            <person name="Mavromatis K."/>
            <person name="Markowitz V."/>
            <person name="Szeto E."/>
            <person name="Mikhailova N."/>
            <person name="Pati A."/>
            <person name="Wagner M."/>
            <person name="Woyke T."/>
            <person name="Ollivier B."/>
            <person name="Klenk H.P."/>
            <person name="Spring S."/>
            <person name="Loy A."/>
        </authorList>
    </citation>
    <scope>NUCLEOTIDE SEQUENCE [LARGE SCALE GENOMIC DNA]</scope>
    <source>
        <strain evidence="10">ATCC 19365 / DSM 765 / NCIMB 8382 / VKM B-1628</strain>
    </source>
</reference>
<reference evidence="10" key="1">
    <citation type="submission" date="2011-11" db="EMBL/GenBank/DDBJ databases">
        <title>Complete sequence of Desulfosporosinus orientis DSM 765.</title>
        <authorList>
            <person name="Lucas S."/>
            <person name="Han J."/>
            <person name="Lapidus A."/>
            <person name="Cheng J.-F."/>
            <person name="Goodwin L."/>
            <person name="Pitluck S."/>
            <person name="Peters L."/>
            <person name="Ovchinnikova G."/>
            <person name="Teshima H."/>
            <person name="Detter J.C."/>
            <person name="Han C."/>
            <person name="Tapia R."/>
            <person name="Land M."/>
            <person name="Hauser L."/>
            <person name="Kyrpides N."/>
            <person name="Ivanova N."/>
            <person name="Pagani I."/>
            <person name="Pester M."/>
            <person name="Spring S."/>
            <person name="Ollivier B."/>
            <person name="Rattei T."/>
            <person name="Klenk H.-P."/>
            <person name="Wagner M."/>
            <person name="Loy A."/>
            <person name="Woyke T."/>
        </authorList>
    </citation>
    <scope>NUCLEOTIDE SEQUENCE [LARGE SCALE GENOMIC DNA]</scope>
    <source>
        <strain evidence="10">ATCC 19365 / DSM 765 / NCIMB 8382 / VKM B-1628</strain>
    </source>
</reference>
<dbReference type="PANTHER" id="PTHR34296">
    <property type="entry name" value="TRANSCRIPTIONAL ACTIVATOR PROTEIN MED"/>
    <property type="match status" value="1"/>
</dbReference>
<evidence type="ECO:0000256" key="6">
    <source>
        <dbReference type="ARBA" id="ARBA00023288"/>
    </source>
</evidence>
<dbReference type="STRING" id="768706.Desor_4945"/>
<dbReference type="AlphaFoldDB" id="G7WJ30"/>
<dbReference type="GO" id="GO:0005886">
    <property type="term" value="C:plasma membrane"/>
    <property type="evidence" value="ECO:0007669"/>
    <property type="project" value="UniProtKB-SubCell"/>
</dbReference>
<dbReference type="Gene3D" id="3.40.50.2300">
    <property type="match status" value="2"/>
</dbReference>
<comment type="subcellular location">
    <subcellularLocation>
        <location evidence="1">Cell membrane</location>
        <topology evidence="1">Lipid-anchor</topology>
    </subcellularLocation>
</comment>
<dbReference type="PROSITE" id="PS51257">
    <property type="entry name" value="PROKAR_LIPOPROTEIN"/>
    <property type="match status" value="1"/>
</dbReference>
<accession>G7WJ30</accession>
<name>G7WJ30_DESOD</name>
<evidence type="ECO:0000256" key="4">
    <source>
        <dbReference type="ARBA" id="ARBA00022729"/>
    </source>
</evidence>
<sequence length="335" mass="35556">MFNKKIFMMISLVLISMLVLTGCSSSAPSSANSGDNNEASAQKHKIAMVTDAPIADGGWTTACYHAMLDAAKKNGYETAYSENVKQADYVSMFKQYADLGYDLIFAPGAQYSDAIKELAPQYPKVGFILLNGTVEGIDNVANVMPNAQQIGYLAGALAGLQTKTNSIGFIGGMELDTTKTKLASYEAAAKKVNPNVSVTNAYAGTFDDSAKGKEIATSMVSTKNVDVIFGDASAVDAGARQGLKTSKDRYAIAQPGDFLKDDPETIISSICTDNSALIDVCMQDFAAGKFGGKTVYGDLSNGCLSVGQFGQNCPKEVQDEFLKIVEQIKDGSFIK</sequence>
<evidence type="ECO:0000256" key="3">
    <source>
        <dbReference type="ARBA" id="ARBA00022475"/>
    </source>
</evidence>
<dbReference type="InterPro" id="IPR050957">
    <property type="entry name" value="BMP_lipoprotein"/>
</dbReference>
<keyword evidence="10" id="KW-1185">Reference proteome</keyword>
<evidence type="ECO:0000256" key="7">
    <source>
        <dbReference type="SAM" id="SignalP"/>
    </source>
</evidence>
<dbReference type="OrthoDB" id="9769871at2"/>
<evidence type="ECO:0000313" key="9">
    <source>
        <dbReference type="EMBL" id="AET70342.1"/>
    </source>
</evidence>
<organism evidence="9 10">
    <name type="scientific">Desulfosporosinus orientis (strain ATCC 19365 / DSM 765 / NCIMB 8382 / VKM B-1628 / Singapore I)</name>
    <name type="common">Desulfotomaculum orientis</name>
    <dbReference type="NCBI Taxonomy" id="768706"/>
    <lineage>
        <taxon>Bacteria</taxon>
        <taxon>Bacillati</taxon>
        <taxon>Bacillota</taxon>
        <taxon>Clostridia</taxon>
        <taxon>Eubacteriales</taxon>
        <taxon>Desulfitobacteriaceae</taxon>
        <taxon>Desulfosporosinus</taxon>
    </lineage>
</organism>
<evidence type="ECO:0000256" key="2">
    <source>
        <dbReference type="ARBA" id="ARBA00008610"/>
    </source>
</evidence>
<dbReference type="InterPro" id="IPR028082">
    <property type="entry name" value="Peripla_BP_I"/>
</dbReference>
<feature type="domain" description="ABC transporter substrate-binding protein PnrA-like" evidence="8">
    <location>
        <begin position="43"/>
        <end position="325"/>
    </location>
</feature>
<dbReference type="PATRIC" id="fig|768706.3.peg.5026"/>
<proteinExistence type="inferred from homology"/>
<evidence type="ECO:0000256" key="5">
    <source>
        <dbReference type="ARBA" id="ARBA00023136"/>
    </source>
</evidence>
<dbReference type="eggNOG" id="COG1744">
    <property type="taxonomic scope" value="Bacteria"/>
</dbReference>
<feature type="signal peptide" evidence="7">
    <location>
        <begin position="1"/>
        <end position="31"/>
    </location>
</feature>
<keyword evidence="6 9" id="KW-0449">Lipoprotein</keyword>
<dbReference type="Pfam" id="PF02608">
    <property type="entry name" value="Bmp"/>
    <property type="match status" value="1"/>
</dbReference>
<dbReference type="CDD" id="cd06304">
    <property type="entry name" value="PBP1_BmpA_Med_PnrA-like"/>
    <property type="match status" value="1"/>
</dbReference>
<dbReference type="Proteomes" id="UP000006346">
    <property type="component" value="Chromosome"/>
</dbReference>
<evidence type="ECO:0000313" key="10">
    <source>
        <dbReference type="Proteomes" id="UP000006346"/>
    </source>
</evidence>
<dbReference type="RefSeq" id="WP_014187148.1">
    <property type="nucleotide sequence ID" value="NC_016584.1"/>
</dbReference>
<evidence type="ECO:0000259" key="8">
    <source>
        <dbReference type="Pfam" id="PF02608"/>
    </source>
</evidence>
<dbReference type="KEGG" id="dor:Desor_4945"/>
<dbReference type="PANTHER" id="PTHR34296:SF2">
    <property type="entry name" value="ABC TRANSPORTER GUANOSINE-BINDING PROTEIN NUPN"/>
    <property type="match status" value="1"/>
</dbReference>
<dbReference type="SUPFAM" id="SSF53822">
    <property type="entry name" value="Periplasmic binding protein-like I"/>
    <property type="match status" value="1"/>
</dbReference>